<evidence type="ECO:0000256" key="1">
    <source>
        <dbReference type="SAM" id="Phobius"/>
    </source>
</evidence>
<gene>
    <name evidence="2" type="ORF">GCM10009037_09250</name>
</gene>
<dbReference type="RefSeq" id="WP_229870937.1">
    <property type="nucleotide sequence ID" value="NZ_BMPF01000001.1"/>
</dbReference>
<name>A0A830ET51_9EURY</name>
<keyword evidence="1" id="KW-0812">Transmembrane</keyword>
<dbReference type="EMBL" id="BMPF01000001">
    <property type="protein sequence ID" value="GGL27817.1"/>
    <property type="molecule type" value="Genomic_DNA"/>
</dbReference>
<proteinExistence type="predicted"/>
<protein>
    <submittedName>
        <fullName evidence="2">Uncharacterized protein</fullName>
    </submittedName>
</protein>
<dbReference type="Pfam" id="PF26047">
    <property type="entry name" value="DUF8015"/>
    <property type="match status" value="1"/>
</dbReference>
<keyword evidence="3" id="KW-1185">Reference proteome</keyword>
<organism evidence="2 3">
    <name type="scientific">Halarchaeum grantii</name>
    <dbReference type="NCBI Taxonomy" id="1193105"/>
    <lineage>
        <taxon>Archaea</taxon>
        <taxon>Methanobacteriati</taxon>
        <taxon>Methanobacteriota</taxon>
        <taxon>Stenosarchaea group</taxon>
        <taxon>Halobacteria</taxon>
        <taxon>Halobacteriales</taxon>
        <taxon>Halobacteriaceae</taxon>
    </lineage>
</organism>
<dbReference type="Proteomes" id="UP000628840">
    <property type="component" value="Unassembled WGS sequence"/>
</dbReference>
<accession>A0A830ET51</accession>
<keyword evidence="1" id="KW-0472">Membrane</keyword>
<evidence type="ECO:0000313" key="2">
    <source>
        <dbReference type="EMBL" id="GGL27817.1"/>
    </source>
</evidence>
<dbReference type="AlphaFoldDB" id="A0A830ET51"/>
<dbReference type="InterPro" id="IPR058328">
    <property type="entry name" value="DUF8015"/>
</dbReference>
<reference evidence="2 3" key="1">
    <citation type="journal article" date="2019" name="Int. J. Syst. Evol. Microbiol.">
        <title>The Global Catalogue of Microorganisms (GCM) 10K type strain sequencing project: providing services to taxonomists for standard genome sequencing and annotation.</title>
        <authorList>
            <consortium name="The Broad Institute Genomics Platform"/>
            <consortium name="The Broad Institute Genome Sequencing Center for Infectious Disease"/>
            <person name="Wu L."/>
            <person name="Ma J."/>
        </authorList>
    </citation>
    <scope>NUCLEOTIDE SEQUENCE [LARGE SCALE GENOMIC DNA]</scope>
    <source>
        <strain evidence="2 3">JCM 19585</strain>
    </source>
</reference>
<sequence>MQRDDTTGVERIATKPSTTRHDLVLAAIPLVLLAGAFGAVIADIGIRTGIAVGSTGAAAVLGYALFGDPPVGRGGSGRSAS</sequence>
<comment type="caution">
    <text evidence="2">The sequence shown here is derived from an EMBL/GenBank/DDBJ whole genome shotgun (WGS) entry which is preliminary data.</text>
</comment>
<keyword evidence="1" id="KW-1133">Transmembrane helix</keyword>
<feature type="transmembrane region" description="Helical" evidence="1">
    <location>
        <begin position="49"/>
        <end position="66"/>
    </location>
</feature>
<evidence type="ECO:0000313" key="3">
    <source>
        <dbReference type="Proteomes" id="UP000628840"/>
    </source>
</evidence>
<feature type="transmembrane region" description="Helical" evidence="1">
    <location>
        <begin position="23"/>
        <end position="42"/>
    </location>
</feature>